<proteinExistence type="predicted"/>
<protein>
    <submittedName>
        <fullName evidence="1">Uncharacterized protein</fullName>
    </submittedName>
</protein>
<dbReference type="AlphaFoldDB" id="A0A178VZ97"/>
<gene>
    <name evidence="1" type="ordered locus">AXX17_At2g28900</name>
</gene>
<accession>A0A178VZ97</accession>
<dbReference type="EMBL" id="LUHQ01000002">
    <property type="protein sequence ID" value="OAP11288.1"/>
    <property type="molecule type" value="Genomic_DNA"/>
</dbReference>
<reference evidence="2" key="1">
    <citation type="journal article" date="2016" name="Proc. Natl. Acad. Sci. U.S.A.">
        <title>Chromosome-level assembly of Arabidopsis thaliana Ler reveals the extent of translocation and inversion polymorphisms.</title>
        <authorList>
            <person name="Zapata L."/>
            <person name="Ding J."/>
            <person name="Willing E.M."/>
            <person name="Hartwig B."/>
            <person name="Bezdan D."/>
            <person name="Jiao W.B."/>
            <person name="Patel V."/>
            <person name="Velikkakam James G."/>
            <person name="Koornneef M."/>
            <person name="Ossowski S."/>
            <person name="Schneeberger K."/>
        </authorList>
    </citation>
    <scope>NUCLEOTIDE SEQUENCE [LARGE SCALE GENOMIC DNA]</scope>
    <source>
        <strain evidence="2">cv. Landsberg erecta</strain>
    </source>
</reference>
<name>A0A178VZ97_ARATH</name>
<evidence type="ECO:0000313" key="2">
    <source>
        <dbReference type="Proteomes" id="UP000078284"/>
    </source>
</evidence>
<comment type="caution">
    <text evidence="1">The sequence shown here is derived from an EMBL/GenBank/DDBJ whole genome shotgun (WGS) entry which is preliminary data.</text>
</comment>
<sequence length="59" mass="6680">MVALKVRRAPHVGLSRFRLFADSSDLPQSFEDLRDVKVLEATVPCLNKFESEVSDLWCG</sequence>
<evidence type="ECO:0000313" key="1">
    <source>
        <dbReference type="EMBL" id="OAP11288.1"/>
    </source>
</evidence>
<dbReference type="Proteomes" id="UP000078284">
    <property type="component" value="Chromosome 2"/>
</dbReference>
<organism evidence="1 2">
    <name type="scientific">Arabidopsis thaliana</name>
    <name type="common">Mouse-ear cress</name>
    <dbReference type="NCBI Taxonomy" id="3702"/>
    <lineage>
        <taxon>Eukaryota</taxon>
        <taxon>Viridiplantae</taxon>
        <taxon>Streptophyta</taxon>
        <taxon>Embryophyta</taxon>
        <taxon>Tracheophyta</taxon>
        <taxon>Spermatophyta</taxon>
        <taxon>Magnoliopsida</taxon>
        <taxon>eudicotyledons</taxon>
        <taxon>Gunneridae</taxon>
        <taxon>Pentapetalae</taxon>
        <taxon>rosids</taxon>
        <taxon>malvids</taxon>
        <taxon>Brassicales</taxon>
        <taxon>Brassicaceae</taxon>
        <taxon>Camelineae</taxon>
        <taxon>Arabidopsis</taxon>
    </lineage>
</organism>